<accession>A4QMG9</accession>
<evidence type="ECO:0000313" key="2">
    <source>
        <dbReference type="EMBL" id="ABP35506.1"/>
    </source>
</evidence>
<proteinExistence type="predicted"/>
<keyword evidence="1" id="KW-0812">Transmembrane</keyword>
<organism evidence="2">
    <name type="scientific">Pinus koraiensis</name>
    <name type="common">Korean pine</name>
    <dbReference type="NCBI Taxonomy" id="88728"/>
    <lineage>
        <taxon>Eukaryota</taxon>
        <taxon>Viridiplantae</taxon>
        <taxon>Streptophyta</taxon>
        <taxon>Embryophyta</taxon>
        <taxon>Tracheophyta</taxon>
        <taxon>Spermatophyta</taxon>
        <taxon>Pinopsida</taxon>
        <taxon>Pinidae</taxon>
        <taxon>Conifers I</taxon>
        <taxon>Pinales</taxon>
        <taxon>Pinaceae</taxon>
        <taxon>Pinus</taxon>
        <taxon>Pinus subgen. Strobus</taxon>
    </lineage>
</organism>
<geneLocation type="chloroplast" evidence="2"/>
<dbReference type="EMBL" id="AY228468">
    <property type="protein sequence ID" value="ABP35506.1"/>
    <property type="molecule type" value="Genomic_DNA"/>
</dbReference>
<keyword evidence="1" id="KW-1133">Transmembrane helix</keyword>
<sequence>MFQIFHKVFGLMGPFVHIQIPIYIFIRSNNRTVQPFSLNFFPT</sequence>
<feature type="transmembrane region" description="Helical" evidence="1">
    <location>
        <begin position="6"/>
        <end position="26"/>
    </location>
</feature>
<name>A4QMG9_PINKO</name>
<keyword evidence="2" id="KW-0934">Plastid</keyword>
<dbReference type="AlphaFoldDB" id="A4QMG9"/>
<evidence type="ECO:0000256" key="1">
    <source>
        <dbReference type="SAM" id="Phobius"/>
    </source>
</evidence>
<reference evidence="2" key="1">
    <citation type="submission" date="2007-04" db="EMBL/GenBank/DDBJ databases">
        <authorList>
            <person name="Noh E.W."/>
            <person name="Lee J.S."/>
            <person name="Choi Y.I."/>
            <person name="Han M.S."/>
            <person name="Yi Y.S."/>
            <person name="Han S.U."/>
        </authorList>
    </citation>
    <scope>NUCLEOTIDE SEQUENCE</scope>
</reference>
<keyword evidence="1" id="KW-0472">Membrane</keyword>
<keyword evidence="2" id="KW-0150">Chloroplast</keyword>
<protein>
    <submittedName>
        <fullName evidence="2">ORF43p</fullName>
    </submittedName>
</protein>